<dbReference type="EMBL" id="CP002183">
    <property type="protein sequence ID" value="ADM39161.1"/>
    <property type="molecule type" value="Genomic_DNA"/>
</dbReference>
<proteinExistence type="predicted"/>
<gene>
    <name evidence="2" type="primary">yuzG</name>
    <name evidence="2" type="ordered locus">BSUW23_15620</name>
</gene>
<dbReference type="KEGG" id="bss:BSUW23_15620"/>
<evidence type="ECO:0000313" key="3">
    <source>
        <dbReference type="Proteomes" id="UP000002233"/>
    </source>
</evidence>
<evidence type="ECO:0008006" key="4">
    <source>
        <dbReference type="Google" id="ProtNLM"/>
    </source>
</evidence>
<accession>E0U004</accession>
<keyword evidence="1" id="KW-0812">Transmembrane</keyword>
<dbReference type="AlphaFoldDB" id="E0U004"/>
<reference evidence="2 3" key="2">
    <citation type="journal article" date="2011" name="Microbiology">
        <title>The genome sequence of Bacillus subtilis subsp. spizizenii W23: insights into speciation within the B. subtilis complex and into the history of B. subtilis genetics.</title>
        <authorList>
            <person name="Zeigler D.R."/>
        </authorList>
    </citation>
    <scope>NUCLEOTIDE SEQUENCE [LARGE SCALE GENOMIC DNA]</scope>
    <source>
        <strain evidence="3">ATCC 23059 / NRRL B-14472 / W23</strain>
    </source>
</reference>
<keyword evidence="1" id="KW-0472">Membrane</keyword>
<name>E0U004_BACSH</name>
<keyword evidence="1" id="KW-1133">Transmembrane helix</keyword>
<evidence type="ECO:0000256" key="1">
    <source>
        <dbReference type="SAM" id="Phobius"/>
    </source>
</evidence>
<dbReference type="HOGENOM" id="CLU_3180172_0_0_9"/>
<protein>
    <recommendedName>
        <fullName evidence="4">DUF4044 domain-containing protein</fullName>
    </recommendedName>
</protein>
<evidence type="ECO:0000313" key="2">
    <source>
        <dbReference type="EMBL" id="ADM39161.1"/>
    </source>
</evidence>
<reference key="1">
    <citation type="submission" date="2010-08" db="EMBL/GenBank/DDBJ databases">
        <authorList>
            <person name="Zeigler D.R."/>
        </authorList>
    </citation>
    <scope>NUCLEOTIDE SEQUENCE</scope>
    <source>
        <strain>W23</strain>
    </source>
</reference>
<dbReference type="Proteomes" id="UP000002233">
    <property type="component" value="Chromosome"/>
</dbReference>
<organism evidence="2 3">
    <name type="scientific">Bacillus spizizenii (strain ATCC 23059 / NRRL B-14472 / W23)</name>
    <name type="common">Bacillus subtilis subsp. spizizenii</name>
    <dbReference type="NCBI Taxonomy" id="655816"/>
    <lineage>
        <taxon>Bacteria</taxon>
        <taxon>Bacillati</taxon>
        <taxon>Bacillota</taxon>
        <taxon>Bacilli</taxon>
        <taxon>Bacillales</taxon>
        <taxon>Bacillaceae</taxon>
        <taxon>Bacillus</taxon>
    </lineage>
</organism>
<feature type="transmembrane region" description="Helical" evidence="1">
    <location>
        <begin position="24"/>
        <end position="48"/>
    </location>
</feature>
<sequence>MKGANQMTQNEGKTPKSQKIQDRIIMTMIWIVAALVIALVIGTAMNYINIFK</sequence>